<sequence length="195" mass="21094">MSFAQEWASWMSPSKLDLSNPPKAGDSAPSTNQLKFPRADGKPVVVTFLRHCGCPFAEKTFLVLRAAASKHPHIAFVAVSHSSESHTQKWVSEVGGLGDVNPIQVITNEDRSLYAKWGLGTSSFMHVLNPHDLYNVFTLASAEGITNRPTESGNRWQTSGTWVVDKQGKVTWGGPSKSASEIPDVESAVATISSN</sequence>
<accession>A0A1Q8RTC1</accession>
<dbReference type="Gene3D" id="3.40.30.10">
    <property type="entry name" value="Glutaredoxin"/>
    <property type="match status" value="1"/>
</dbReference>
<feature type="region of interest" description="Disordered" evidence="1">
    <location>
        <begin position="14"/>
        <end position="36"/>
    </location>
</feature>
<dbReference type="InterPro" id="IPR036249">
    <property type="entry name" value="Thioredoxin-like_sf"/>
</dbReference>
<dbReference type="SUPFAM" id="SSF52833">
    <property type="entry name" value="Thioredoxin-like"/>
    <property type="match status" value="1"/>
</dbReference>
<dbReference type="Proteomes" id="UP000186583">
    <property type="component" value="Unassembled WGS sequence"/>
</dbReference>
<dbReference type="Pfam" id="PF13911">
    <property type="entry name" value="AhpC-TSA_2"/>
    <property type="match status" value="1"/>
</dbReference>
<evidence type="ECO:0000256" key="1">
    <source>
        <dbReference type="SAM" id="MobiDB-lite"/>
    </source>
</evidence>
<keyword evidence="3" id="KW-1185">Reference proteome</keyword>
<proteinExistence type="predicted"/>
<evidence type="ECO:0000313" key="2">
    <source>
        <dbReference type="EMBL" id="OLN87554.1"/>
    </source>
</evidence>
<dbReference type="EMBL" id="MPGH01000091">
    <property type="protein sequence ID" value="OLN87554.1"/>
    <property type="molecule type" value="Genomic_DNA"/>
</dbReference>
<dbReference type="AlphaFoldDB" id="A0A1Q8RTC1"/>
<dbReference type="PANTHER" id="PTHR42336">
    <property type="entry name" value="THIOREDOXIN DOMAIN-CONTAINING PROTEIN-RELATED"/>
    <property type="match status" value="1"/>
</dbReference>
<reference evidence="2 3" key="1">
    <citation type="submission" date="2016-11" db="EMBL/GenBank/DDBJ databases">
        <title>Draft Genome Assembly of Colletotrichum chlorophyti a pathogen of herbaceous plants.</title>
        <authorList>
            <person name="Gan P."/>
            <person name="Narusaka M."/>
            <person name="Tsushima A."/>
            <person name="Narusaka Y."/>
            <person name="Takano Y."/>
            <person name="Shirasu K."/>
        </authorList>
    </citation>
    <scope>NUCLEOTIDE SEQUENCE [LARGE SCALE GENOMIC DNA]</scope>
    <source>
        <strain evidence="2 3">NTL11</strain>
    </source>
</reference>
<dbReference type="OrthoDB" id="40334at2759"/>
<dbReference type="InterPro" id="IPR032801">
    <property type="entry name" value="PXL2A/B/C"/>
</dbReference>
<organism evidence="2 3">
    <name type="scientific">Colletotrichum chlorophyti</name>
    <dbReference type="NCBI Taxonomy" id="708187"/>
    <lineage>
        <taxon>Eukaryota</taxon>
        <taxon>Fungi</taxon>
        <taxon>Dikarya</taxon>
        <taxon>Ascomycota</taxon>
        <taxon>Pezizomycotina</taxon>
        <taxon>Sordariomycetes</taxon>
        <taxon>Hypocreomycetidae</taxon>
        <taxon>Glomerellales</taxon>
        <taxon>Glomerellaceae</taxon>
        <taxon>Colletotrichum</taxon>
    </lineage>
</organism>
<dbReference type="PANTHER" id="PTHR42336:SF1">
    <property type="entry name" value="ALKYL HYDROPEROXIDE REDUCTASE SUBUNIT C_ THIOL SPECIFIC ANTIOXIDANT DOMAIN-CONTAINING PROTEIN"/>
    <property type="match status" value="1"/>
</dbReference>
<gene>
    <name evidence="2" type="ORF">CCHL11_06186</name>
</gene>
<evidence type="ECO:0008006" key="4">
    <source>
        <dbReference type="Google" id="ProtNLM"/>
    </source>
</evidence>
<protein>
    <recommendedName>
        <fullName evidence="4">Thioredoxin domain-containing protein</fullName>
    </recommendedName>
</protein>
<name>A0A1Q8RTC1_9PEZI</name>
<evidence type="ECO:0000313" key="3">
    <source>
        <dbReference type="Proteomes" id="UP000186583"/>
    </source>
</evidence>
<comment type="caution">
    <text evidence="2">The sequence shown here is derived from an EMBL/GenBank/DDBJ whole genome shotgun (WGS) entry which is preliminary data.</text>
</comment>